<keyword evidence="2" id="KW-0812">Transmembrane</keyword>
<name>A0A941EA18_9ACTN</name>
<feature type="transmembrane region" description="Helical" evidence="2">
    <location>
        <begin position="38"/>
        <end position="57"/>
    </location>
</feature>
<keyword evidence="2" id="KW-0472">Membrane</keyword>
<comment type="caution">
    <text evidence="3">The sequence shown here is derived from an EMBL/GenBank/DDBJ whole genome shotgun (WGS) entry which is preliminary data.</text>
</comment>
<evidence type="ECO:0000256" key="1">
    <source>
        <dbReference type="SAM" id="MobiDB-lite"/>
    </source>
</evidence>
<evidence type="ECO:0000313" key="4">
    <source>
        <dbReference type="Proteomes" id="UP000676325"/>
    </source>
</evidence>
<dbReference type="Gene3D" id="3.40.50.2300">
    <property type="match status" value="1"/>
</dbReference>
<gene>
    <name evidence="3" type="ORF">KDK95_08760</name>
</gene>
<keyword evidence="2" id="KW-1133">Transmembrane helix</keyword>
<evidence type="ECO:0008006" key="5">
    <source>
        <dbReference type="Google" id="ProtNLM"/>
    </source>
</evidence>
<accession>A0A941EA18</accession>
<evidence type="ECO:0000256" key="2">
    <source>
        <dbReference type="SAM" id="Phobius"/>
    </source>
</evidence>
<dbReference type="Proteomes" id="UP000676325">
    <property type="component" value="Unassembled WGS sequence"/>
</dbReference>
<dbReference type="AlphaFoldDB" id="A0A941EA18"/>
<dbReference type="EMBL" id="JAGSOH010000016">
    <property type="protein sequence ID" value="MBR7826390.1"/>
    <property type="molecule type" value="Genomic_DNA"/>
</dbReference>
<feature type="region of interest" description="Disordered" evidence="1">
    <location>
        <begin position="1"/>
        <end position="21"/>
    </location>
</feature>
<sequence>MAATRNNIPSSSRTTTSSPAAGIRARVRDAVRARPRTAVALAVGAVVAIVAVVVAFATPDTPGRYEPPITARQYSAYTACLLTDSQGIVGPDAKPVWAAMQAASTATTAQVNYLAIQGEATLANADTYLNTLASRQCDLILAVGPLPDQVARERAAAYPKQHFILVDFTGSLPSNATAIQANGVQQALESSYQAWKKSGY</sequence>
<reference evidence="3" key="1">
    <citation type="submission" date="2021-04" db="EMBL/GenBank/DDBJ databases">
        <title>Genome based classification of Actinospica acidithermotolerans sp. nov., an actinobacterium isolated from an Indonesian hot spring.</title>
        <authorList>
            <person name="Kusuma A.B."/>
            <person name="Putra K.E."/>
            <person name="Nafisah S."/>
            <person name="Loh J."/>
            <person name="Nouioui I."/>
            <person name="Goodfellow M."/>
        </authorList>
    </citation>
    <scope>NUCLEOTIDE SEQUENCE</scope>
    <source>
        <strain evidence="3">MGRD01-02</strain>
    </source>
</reference>
<evidence type="ECO:0000313" key="3">
    <source>
        <dbReference type="EMBL" id="MBR7826390.1"/>
    </source>
</evidence>
<protein>
    <recommendedName>
        <fullName evidence="5">BMP family ABC transporter substrate-binding protein</fullName>
    </recommendedName>
</protein>
<proteinExistence type="predicted"/>
<dbReference type="RefSeq" id="WP_212517538.1">
    <property type="nucleotide sequence ID" value="NZ_JAGSOH010000016.1"/>
</dbReference>
<organism evidence="3 4">
    <name type="scientific">Actinospica acidithermotolerans</name>
    <dbReference type="NCBI Taxonomy" id="2828514"/>
    <lineage>
        <taxon>Bacteria</taxon>
        <taxon>Bacillati</taxon>
        <taxon>Actinomycetota</taxon>
        <taxon>Actinomycetes</taxon>
        <taxon>Catenulisporales</taxon>
        <taxon>Actinospicaceae</taxon>
        <taxon>Actinospica</taxon>
    </lineage>
</organism>
<keyword evidence="4" id="KW-1185">Reference proteome</keyword>